<comment type="pathway">
    <text evidence="2 6">Cofactor biosynthesis; molybdopterin biosynthesis.</text>
</comment>
<keyword evidence="6" id="KW-0479">Metal-binding</keyword>
<keyword evidence="6" id="KW-0808">Transferase</keyword>
<dbReference type="Pfam" id="PF03453">
    <property type="entry name" value="MoeA_N"/>
    <property type="match status" value="1"/>
</dbReference>
<dbReference type="InterPro" id="IPR036425">
    <property type="entry name" value="MoaB/Mog-like_dom_sf"/>
</dbReference>
<dbReference type="SUPFAM" id="SSF63882">
    <property type="entry name" value="MoeA N-terminal region -like"/>
    <property type="match status" value="1"/>
</dbReference>
<dbReference type="SMART" id="SM00852">
    <property type="entry name" value="MoCF_biosynth"/>
    <property type="match status" value="1"/>
</dbReference>
<comment type="catalytic activity">
    <reaction evidence="5">
        <text>adenylyl-molybdopterin + molybdate = Mo-molybdopterin + AMP + H(+)</text>
        <dbReference type="Rhea" id="RHEA:35047"/>
        <dbReference type="ChEBI" id="CHEBI:15378"/>
        <dbReference type="ChEBI" id="CHEBI:36264"/>
        <dbReference type="ChEBI" id="CHEBI:62727"/>
        <dbReference type="ChEBI" id="CHEBI:71302"/>
        <dbReference type="ChEBI" id="CHEBI:456215"/>
        <dbReference type="EC" id="2.10.1.1"/>
    </reaction>
</comment>
<feature type="domain" description="MoaB/Mog" evidence="7">
    <location>
        <begin position="176"/>
        <end position="318"/>
    </location>
</feature>
<dbReference type="InterPro" id="IPR005111">
    <property type="entry name" value="MoeA_C_domain_IV"/>
</dbReference>
<dbReference type="Gene3D" id="3.40.980.10">
    <property type="entry name" value="MoaB/Mog-like domain"/>
    <property type="match status" value="1"/>
</dbReference>
<sequence length="640" mass="70208">MRRNIYLDMKTQAEALEIFLNRVPTSAYPGSEWVSVPEAKGRVTAAPVHARLSSPRFHAAAMDGFAIRAKDSYGAGPDTPVSFEIGRNAWPINTGQPIMEGVDAVVMIENVHFTTDSEFQIEKALVPWENVRRVGEDFVASEMILPARHQITAYDLGALLAAGVTHVEVVERPLVWLIPTGSELVEPEEFSDRSDSRWKSIEFNTVMLAGLVHDHGGIAVRKPIVKDEYDLIKAAIREAIASKAHIVVINAGSSAGSEDYTAAAIREMGELLVHGVAMMPGKPTILGVIDGKPIIGNPGYPVSSVLSFELFGAPLLRRMQGLPGWSRPTVSAVTTRKVSSKLGREEFFRVKLGKVRDRIIAAPLPRGAGSITTLTRADGIIRIPLRSEGIDQAAVVTVELLRDPRDIDKTIVSIGSHDLMLDILDDELRRRNLFLSSSHVGSLGGLLALKKGNAHVATAHLLDPETGVYNWSYIEKYIPEMKVRMFHGAMREQGFIVAKNNPKGIREFHDLAREDVRFINRQAGAGTRVLLDYCLQQRGIDPEHIQGYELEEYTHTSVAVAVLSGVADVGMGILAAAQALGLDFIPVATEEYDLVIPEEFVDFPAIQTLLETLRSQSFKERVQRLGGYGVEKTGEEIPKP</sequence>
<dbReference type="UniPathway" id="UPA00344"/>
<evidence type="ECO:0000313" key="8">
    <source>
        <dbReference type="EMBL" id="HGH60352.1"/>
    </source>
</evidence>
<evidence type="ECO:0000256" key="6">
    <source>
        <dbReference type="RuleBase" id="RU365090"/>
    </source>
</evidence>
<dbReference type="SUPFAM" id="SSF53218">
    <property type="entry name" value="Molybdenum cofactor biosynthesis proteins"/>
    <property type="match status" value="1"/>
</dbReference>
<accession>A0A7C4ET03</accession>
<dbReference type="PANTHER" id="PTHR10192:SF16">
    <property type="entry name" value="MOLYBDOPTERIN MOLYBDENUMTRANSFERASE"/>
    <property type="match status" value="1"/>
</dbReference>
<organism evidence="8">
    <name type="scientific">Desulfomonile tiedjei</name>
    <dbReference type="NCBI Taxonomy" id="2358"/>
    <lineage>
        <taxon>Bacteria</taxon>
        <taxon>Pseudomonadati</taxon>
        <taxon>Thermodesulfobacteriota</taxon>
        <taxon>Desulfomonilia</taxon>
        <taxon>Desulfomonilales</taxon>
        <taxon>Desulfomonilaceae</taxon>
        <taxon>Desulfomonile</taxon>
    </lineage>
</organism>
<comment type="function">
    <text evidence="1 6">Catalyzes the insertion of molybdate into adenylated molybdopterin with the concomitant release of AMP.</text>
</comment>
<protein>
    <recommendedName>
        <fullName evidence="6">Molybdopterin molybdenumtransferase</fullName>
        <ecNumber evidence="6">2.10.1.1</ecNumber>
    </recommendedName>
</protein>
<dbReference type="SUPFAM" id="SSF53850">
    <property type="entry name" value="Periplasmic binding protein-like II"/>
    <property type="match status" value="1"/>
</dbReference>
<dbReference type="GO" id="GO:0061599">
    <property type="term" value="F:molybdopterin molybdotransferase activity"/>
    <property type="evidence" value="ECO:0007669"/>
    <property type="project" value="UniProtKB-UniRule"/>
</dbReference>
<evidence type="ECO:0000256" key="5">
    <source>
        <dbReference type="ARBA" id="ARBA00047317"/>
    </source>
</evidence>
<dbReference type="EMBL" id="DTGT01000111">
    <property type="protein sequence ID" value="HGH60352.1"/>
    <property type="molecule type" value="Genomic_DNA"/>
</dbReference>
<reference evidence="8" key="1">
    <citation type="journal article" date="2020" name="mSystems">
        <title>Genome- and Community-Level Interaction Insights into Carbon Utilization and Element Cycling Functions of Hydrothermarchaeota in Hydrothermal Sediment.</title>
        <authorList>
            <person name="Zhou Z."/>
            <person name="Liu Y."/>
            <person name="Xu W."/>
            <person name="Pan J."/>
            <person name="Luo Z.H."/>
            <person name="Li M."/>
        </authorList>
    </citation>
    <scope>NUCLEOTIDE SEQUENCE [LARGE SCALE GENOMIC DNA]</scope>
    <source>
        <strain evidence="8">SpSt-769</strain>
    </source>
</reference>
<evidence type="ECO:0000256" key="3">
    <source>
        <dbReference type="ARBA" id="ARBA00010763"/>
    </source>
</evidence>
<dbReference type="InterPro" id="IPR024370">
    <property type="entry name" value="PBP_domain"/>
</dbReference>
<keyword evidence="6" id="KW-0500">Molybdenum</keyword>
<gene>
    <name evidence="8" type="ORF">ENV54_03520</name>
</gene>
<dbReference type="Pfam" id="PF12727">
    <property type="entry name" value="PBP_like"/>
    <property type="match status" value="1"/>
</dbReference>
<dbReference type="NCBIfam" id="NF011068">
    <property type="entry name" value="PRK14498.1"/>
    <property type="match status" value="1"/>
</dbReference>
<dbReference type="Gene3D" id="2.170.190.11">
    <property type="entry name" value="Molybdopterin biosynthesis moea protein, domain 3"/>
    <property type="match status" value="1"/>
</dbReference>
<evidence type="ECO:0000256" key="4">
    <source>
        <dbReference type="ARBA" id="ARBA00023150"/>
    </source>
</evidence>
<dbReference type="Pfam" id="PF00994">
    <property type="entry name" value="MoCF_biosynth"/>
    <property type="match status" value="1"/>
</dbReference>
<dbReference type="InterPro" id="IPR038987">
    <property type="entry name" value="MoeA-like"/>
</dbReference>
<dbReference type="Gene3D" id="3.90.105.10">
    <property type="entry name" value="Molybdopterin biosynthesis moea protein, domain 2"/>
    <property type="match status" value="1"/>
</dbReference>
<name>A0A7C4ET03_9BACT</name>
<evidence type="ECO:0000256" key="1">
    <source>
        <dbReference type="ARBA" id="ARBA00002901"/>
    </source>
</evidence>
<dbReference type="InterPro" id="IPR036135">
    <property type="entry name" value="MoeA_linker/N_sf"/>
</dbReference>
<dbReference type="SUPFAM" id="SSF63867">
    <property type="entry name" value="MoeA C-terminal domain-like"/>
    <property type="match status" value="1"/>
</dbReference>
<dbReference type="GO" id="GO:0005829">
    <property type="term" value="C:cytosol"/>
    <property type="evidence" value="ECO:0007669"/>
    <property type="project" value="TreeGrafter"/>
</dbReference>
<dbReference type="Pfam" id="PF03454">
    <property type="entry name" value="MoeA_C"/>
    <property type="match status" value="1"/>
</dbReference>
<dbReference type="InterPro" id="IPR005110">
    <property type="entry name" value="MoeA_linker/N"/>
</dbReference>
<proteinExistence type="inferred from homology"/>
<evidence type="ECO:0000259" key="7">
    <source>
        <dbReference type="SMART" id="SM00852"/>
    </source>
</evidence>
<keyword evidence="4 6" id="KW-0501">Molybdenum cofactor biosynthesis</keyword>
<comment type="caution">
    <text evidence="8">The sequence shown here is derived from an EMBL/GenBank/DDBJ whole genome shotgun (WGS) entry which is preliminary data.</text>
</comment>
<dbReference type="Gene3D" id="2.40.340.10">
    <property type="entry name" value="MoeA, C-terminal, domain IV"/>
    <property type="match status" value="1"/>
</dbReference>
<dbReference type="AlphaFoldDB" id="A0A7C4ET03"/>
<keyword evidence="6" id="KW-0460">Magnesium</keyword>
<dbReference type="EC" id="2.10.1.1" evidence="6"/>
<comment type="similarity">
    <text evidence="3 6">Belongs to the MoeA family.</text>
</comment>
<dbReference type="GO" id="GO:0006777">
    <property type="term" value="P:Mo-molybdopterin cofactor biosynthetic process"/>
    <property type="evidence" value="ECO:0007669"/>
    <property type="project" value="UniProtKB-UniRule"/>
</dbReference>
<dbReference type="CDD" id="cd00887">
    <property type="entry name" value="MoeA"/>
    <property type="match status" value="1"/>
</dbReference>
<dbReference type="PANTHER" id="PTHR10192">
    <property type="entry name" value="MOLYBDOPTERIN BIOSYNTHESIS PROTEIN"/>
    <property type="match status" value="1"/>
</dbReference>
<comment type="cofactor">
    <cofactor evidence="6">
        <name>Mg(2+)</name>
        <dbReference type="ChEBI" id="CHEBI:18420"/>
    </cofactor>
</comment>
<dbReference type="InterPro" id="IPR001453">
    <property type="entry name" value="MoaB/Mog_dom"/>
</dbReference>
<evidence type="ECO:0000256" key="2">
    <source>
        <dbReference type="ARBA" id="ARBA00005046"/>
    </source>
</evidence>
<dbReference type="InterPro" id="IPR036688">
    <property type="entry name" value="MoeA_C_domain_IV_sf"/>
</dbReference>
<dbReference type="Gene3D" id="3.40.190.10">
    <property type="entry name" value="Periplasmic binding protein-like II"/>
    <property type="match status" value="1"/>
</dbReference>
<dbReference type="GO" id="GO:0046872">
    <property type="term" value="F:metal ion binding"/>
    <property type="evidence" value="ECO:0007669"/>
    <property type="project" value="UniProtKB-UniRule"/>
</dbReference>